<reference evidence="2" key="1">
    <citation type="submission" date="2022-11" db="UniProtKB">
        <authorList>
            <consortium name="WormBaseParasite"/>
        </authorList>
    </citation>
    <scope>IDENTIFICATION</scope>
</reference>
<evidence type="ECO:0000313" key="2">
    <source>
        <dbReference type="WBParaSite" id="ES5_v2.g24745.t1"/>
    </source>
</evidence>
<proteinExistence type="predicted"/>
<protein>
    <submittedName>
        <fullName evidence="2">Uncharacterized protein</fullName>
    </submittedName>
</protein>
<dbReference type="WBParaSite" id="ES5_v2.g24745.t1">
    <property type="protein sequence ID" value="ES5_v2.g24745.t1"/>
    <property type="gene ID" value="ES5_v2.g24745"/>
</dbReference>
<evidence type="ECO:0000313" key="1">
    <source>
        <dbReference type="Proteomes" id="UP000887579"/>
    </source>
</evidence>
<organism evidence="1 2">
    <name type="scientific">Panagrolaimus sp. ES5</name>
    <dbReference type="NCBI Taxonomy" id="591445"/>
    <lineage>
        <taxon>Eukaryota</taxon>
        <taxon>Metazoa</taxon>
        <taxon>Ecdysozoa</taxon>
        <taxon>Nematoda</taxon>
        <taxon>Chromadorea</taxon>
        <taxon>Rhabditida</taxon>
        <taxon>Tylenchina</taxon>
        <taxon>Panagrolaimomorpha</taxon>
        <taxon>Panagrolaimoidea</taxon>
        <taxon>Panagrolaimidae</taxon>
        <taxon>Panagrolaimus</taxon>
    </lineage>
</organism>
<accession>A0AC34G5R9</accession>
<sequence length="93" mass="10477">MWKQMEAQPSLFVKSSKEGIQRVKTSEYAYLMESSMLEYAIERDCELIQVGGLLDQKGYAIGLPKGSPHRELISTAILSLQEKTVLTELKGKK</sequence>
<name>A0AC34G5R9_9BILA</name>
<dbReference type="Proteomes" id="UP000887579">
    <property type="component" value="Unplaced"/>
</dbReference>